<evidence type="ECO:0000256" key="7">
    <source>
        <dbReference type="PIRSR" id="PIRSR000097-2"/>
    </source>
</evidence>
<dbReference type="InterPro" id="IPR023210">
    <property type="entry name" value="NADP_OxRdtase_dom"/>
</dbReference>
<evidence type="ECO:0000256" key="1">
    <source>
        <dbReference type="ARBA" id="ARBA00012845"/>
    </source>
</evidence>
<feature type="site" description="Lowers pKa of active site Tyr" evidence="8">
    <location>
        <position position="83"/>
    </location>
</feature>
<comment type="caution">
    <text evidence="10">The sequence shown here is derived from an EMBL/GenBank/DDBJ whole genome shotgun (WGS) entry which is preliminary data.</text>
</comment>
<proteinExistence type="predicted"/>
<evidence type="ECO:0000313" key="11">
    <source>
        <dbReference type="Proteomes" id="UP000243515"/>
    </source>
</evidence>
<dbReference type="PIRSF" id="PIRSF000097">
    <property type="entry name" value="AKR"/>
    <property type="match status" value="1"/>
</dbReference>
<comment type="catalytic activity">
    <reaction evidence="4">
        <text>xylitol + NADP(+) = D-xylose + NADPH + H(+)</text>
        <dbReference type="Rhea" id="RHEA:27445"/>
        <dbReference type="ChEBI" id="CHEBI:15378"/>
        <dbReference type="ChEBI" id="CHEBI:17151"/>
        <dbReference type="ChEBI" id="CHEBI:53455"/>
        <dbReference type="ChEBI" id="CHEBI:57783"/>
        <dbReference type="ChEBI" id="CHEBI:58349"/>
        <dbReference type="EC" id="1.1.1.307"/>
    </reaction>
</comment>
<name>A0A232M252_9EURO</name>
<accession>A0A232M252</accession>
<dbReference type="Proteomes" id="UP000243515">
    <property type="component" value="Unassembled WGS sequence"/>
</dbReference>
<dbReference type="PANTHER" id="PTHR11732">
    <property type="entry name" value="ALDO/KETO REDUCTASE"/>
    <property type="match status" value="1"/>
</dbReference>
<dbReference type="Gene3D" id="3.20.20.100">
    <property type="entry name" value="NADP-dependent oxidoreductase domain"/>
    <property type="match status" value="1"/>
</dbReference>
<dbReference type="Pfam" id="PF00248">
    <property type="entry name" value="Aldo_ket_red"/>
    <property type="match status" value="1"/>
</dbReference>
<dbReference type="FunFam" id="3.20.20.100:FF:000002">
    <property type="entry name" value="2,5-diketo-D-gluconic acid reductase A"/>
    <property type="match status" value="1"/>
</dbReference>
<feature type="binding site" evidence="7">
    <location>
        <position position="116"/>
    </location>
    <ligand>
        <name>substrate</name>
    </ligand>
</feature>
<evidence type="ECO:0000256" key="8">
    <source>
        <dbReference type="PIRSR" id="PIRSR000097-3"/>
    </source>
</evidence>
<evidence type="ECO:0000256" key="4">
    <source>
        <dbReference type="ARBA" id="ARBA00047534"/>
    </source>
</evidence>
<dbReference type="PROSITE" id="PS00798">
    <property type="entry name" value="ALDOKETO_REDUCTASE_1"/>
    <property type="match status" value="1"/>
</dbReference>
<evidence type="ECO:0000256" key="2">
    <source>
        <dbReference type="ARBA" id="ARBA00023002"/>
    </source>
</evidence>
<gene>
    <name evidence="10" type="ORF">Egran_01748</name>
</gene>
<protein>
    <recommendedName>
        <fullName evidence="1">D-xylose reductase [NAD(P)H]</fullName>
        <ecNumber evidence="1">1.1.1.307</ecNumber>
    </recommendedName>
</protein>
<dbReference type="OrthoDB" id="416253at2759"/>
<dbReference type="AlphaFoldDB" id="A0A232M252"/>
<dbReference type="InterPro" id="IPR036812">
    <property type="entry name" value="NAD(P)_OxRdtase_dom_sf"/>
</dbReference>
<keyword evidence="11" id="KW-1185">Reference proteome</keyword>
<feature type="domain" description="NADP-dependent oxidoreductase" evidence="9">
    <location>
        <begin position="19"/>
        <end position="296"/>
    </location>
</feature>
<evidence type="ECO:0000313" key="10">
    <source>
        <dbReference type="EMBL" id="OXV10491.1"/>
    </source>
</evidence>
<dbReference type="EC" id="1.1.1.307" evidence="1"/>
<evidence type="ECO:0000256" key="3">
    <source>
        <dbReference type="ARBA" id="ARBA00025065"/>
    </source>
</evidence>
<dbReference type="SUPFAM" id="SSF51430">
    <property type="entry name" value="NAD(P)-linked oxidoreductase"/>
    <property type="match status" value="1"/>
</dbReference>
<evidence type="ECO:0000259" key="9">
    <source>
        <dbReference type="Pfam" id="PF00248"/>
    </source>
</evidence>
<evidence type="ECO:0000256" key="6">
    <source>
        <dbReference type="PIRSR" id="PIRSR000097-1"/>
    </source>
</evidence>
<dbReference type="InterPro" id="IPR018170">
    <property type="entry name" value="Aldo/ket_reductase_CS"/>
</dbReference>
<comment type="function">
    <text evidence="3">Catalyzes the initial reaction in the xylose utilization pathway by reducing D-xylose into xylitol. Xylose is a major component of hemicelluloses such as xylan. Most fungi utilize D-xylose via three enzymatic reactions, xylose reductase (XR), xylitol dehydrogenase (XDH), and xylulokinase, to form xylulose 5-phosphate, which enters pentose phosphate pathway.</text>
</comment>
<sequence length="320" mass="36655">MSSSISFRLSKGISIPGVGFGTYAKEGVKDEMYNAVLHALRIGYRLLDCAWMYQNEDEIGRAIKDFLKENPAVNRDDIFITTKVWTHLLTFDDVLWSLNNSLEKLQLDYVDLFLVHWPIATEKETYYRPKIGPNGQYVLNKELTENPEPTWRAMERIYNEGKARSIGVSNWTIAGLEKLFQFATVKPHVNQIEIHPFLPNNELIDYLFTHGILPQAYSPLGSQRQVSTTGEKLIENPVLNEIARRRGYDIAQVLIAWGLRRGYSVLPKSSNPVRIVSNFNVVELNDEDFAAMNKVADGRHFRFVNLKNTLGYDVWPEEAA</sequence>
<feature type="active site" description="Proton donor" evidence="6">
    <location>
        <position position="53"/>
    </location>
</feature>
<evidence type="ECO:0000256" key="5">
    <source>
        <dbReference type="ARBA" id="ARBA00049485"/>
    </source>
</evidence>
<dbReference type="EMBL" id="NPHW01002924">
    <property type="protein sequence ID" value="OXV10491.1"/>
    <property type="molecule type" value="Genomic_DNA"/>
</dbReference>
<organism evidence="10 11">
    <name type="scientific">Elaphomyces granulatus</name>
    <dbReference type="NCBI Taxonomy" id="519963"/>
    <lineage>
        <taxon>Eukaryota</taxon>
        <taxon>Fungi</taxon>
        <taxon>Dikarya</taxon>
        <taxon>Ascomycota</taxon>
        <taxon>Pezizomycotina</taxon>
        <taxon>Eurotiomycetes</taxon>
        <taxon>Eurotiomycetidae</taxon>
        <taxon>Eurotiales</taxon>
        <taxon>Elaphomycetaceae</taxon>
        <taxon>Elaphomyces</taxon>
    </lineage>
</organism>
<dbReference type="InterPro" id="IPR020471">
    <property type="entry name" value="AKR"/>
</dbReference>
<reference evidence="10 11" key="1">
    <citation type="journal article" date="2015" name="Environ. Microbiol.">
        <title>Metagenome sequence of Elaphomyces granulatus from sporocarp tissue reveals Ascomycota ectomycorrhizal fingerprints of genome expansion and a Proteobacteria-rich microbiome.</title>
        <authorList>
            <person name="Quandt C.A."/>
            <person name="Kohler A."/>
            <person name="Hesse C.N."/>
            <person name="Sharpton T.J."/>
            <person name="Martin F."/>
            <person name="Spatafora J.W."/>
        </authorList>
    </citation>
    <scope>NUCLEOTIDE SEQUENCE [LARGE SCALE GENOMIC DNA]</scope>
    <source>
        <strain evidence="10 11">OSC145934</strain>
    </source>
</reference>
<dbReference type="PROSITE" id="PS00063">
    <property type="entry name" value="ALDOKETO_REDUCTASE_3"/>
    <property type="match status" value="1"/>
</dbReference>
<comment type="catalytic activity">
    <reaction evidence="5">
        <text>xylitol + NAD(+) = D-xylose + NADH + H(+)</text>
        <dbReference type="Rhea" id="RHEA:27441"/>
        <dbReference type="ChEBI" id="CHEBI:15378"/>
        <dbReference type="ChEBI" id="CHEBI:17151"/>
        <dbReference type="ChEBI" id="CHEBI:53455"/>
        <dbReference type="ChEBI" id="CHEBI:57540"/>
        <dbReference type="ChEBI" id="CHEBI:57945"/>
        <dbReference type="EC" id="1.1.1.307"/>
    </reaction>
</comment>
<dbReference type="GO" id="GO:0016616">
    <property type="term" value="F:oxidoreductase activity, acting on the CH-OH group of donors, NAD or NADP as acceptor"/>
    <property type="evidence" value="ECO:0007669"/>
    <property type="project" value="UniProtKB-ARBA"/>
</dbReference>
<dbReference type="PRINTS" id="PR00069">
    <property type="entry name" value="ALDKETRDTASE"/>
</dbReference>
<keyword evidence="2" id="KW-0560">Oxidoreductase</keyword>